<accession>A0A4Y2NZL4</accession>
<dbReference type="Proteomes" id="UP000499080">
    <property type="component" value="Unassembled WGS sequence"/>
</dbReference>
<evidence type="ECO:0000256" key="1">
    <source>
        <dbReference type="SAM" id="MobiDB-lite"/>
    </source>
</evidence>
<dbReference type="EMBL" id="BGPR01010075">
    <property type="protein sequence ID" value="GBN44113.1"/>
    <property type="molecule type" value="Genomic_DNA"/>
</dbReference>
<evidence type="ECO:0000313" key="3">
    <source>
        <dbReference type="Proteomes" id="UP000499080"/>
    </source>
</evidence>
<comment type="caution">
    <text evidence="2">The sequence shown here is derived from an EMBL/GenBank/DDBJ whole genome shotgun (WGS) entry which is preliminary data.</text>
</comment>
<name>A0A4Y2NZL4_ARAVE</name>
<reference evidence="2 3" key="1">
    <citation type="journal article" date="2019" name="Sci. Rep.">
        <title>Orb-weaving spider Araneus ventricosus genome elucidates the spidroin gene catalogue.</title>
        <authorList>
            <person name="Kono N."/>
            <person name="Nakamura H."/>
            <person name="Ohtoshi R."/>
            <person name="Moran D.A.P."/>
            <person name="Shinohara A."/>
            <person name="Yoshida Y."/>
            <person name="Fujiwara M."/>
            <person name="Mori M."/>
            <person name="Tomita M."/>
            <person name="Arakawa K."/>
        </authorList>
    </citation>
    <scope>NUCLEOTIDE SEQUENCE [LARGE SCALE GENOMIC DNA]</scope>
</reference>
<dbReference type="AlphaFoldDB" id="A0A4Y2NZL4"/>
<keyword evidence="3" id="KW-1185">Reference proteome</keyword>
<evidence type="ECO:0000313" key="2">
    <source>
        <dbReference type="EMBL" id="GBN44113.1"/>
    </source>
</evidence>
<feature type="region of interest" description="Disordered" evidence="1">
    <location>
        <begin position="30"/>
        <end position="50"/>
    </location>
</feature>
<proteinExistence type="predicted"/>
<organism evidence="2 3">
    <name type="scientific">Araneus ventricosus</name>
    <name type="common">Orbweaver spider</name>
    <name type="synonym">Epeira ventricosa</name>
    <dbReference type="NCBI Taxonomy" id="182803"/>
    <lineage>
        <taxon>Eukaryota</taxon>
        <taxon>Metazoa</taxon>
        <taxon>Ecdysozoa</taxon>
        <taxon>Arthropoda</taxon>
        <taxon>Chelicerata</taxon>
        <taxon>Arachnida</taxon>
        <taxon>Araneae</taxon>
        <taxon>Araneomorphae</taxon>
        <taxon>Entelegynae</taxon>
        <taxon>Araneoidea</taxon>
        <taxon>Araneidae</taxon>
        <taxon>Araneus</taxon>
    </lineage>
</organism>
<protein>
    <submittedName>
        <fullName evidence="2">Uncharacterized protein</fullName>
    </submittedName>
</protein>
<gene>
    <name evidence="2" type="ORF">AVEN_200740_1</name>
</gene>
<sequence>MFTLRVWRMVYRFRCYLSLQLRFHSASRKVSAHTRPPGHSDTKGSKCSNADGLRWRRKTDSDVICVVKSGFHSHRVASAHTRPLGHSIAASNVLTLMFEMEKV</sequence>